<name>A0ABV1AA18_9TELE</name>
<dbReference type="InterPro" id="IPR008211">
    <property type="entry name" value="Laminin_N"/>
</dbReference>
<keyword evidence="5 6" id="KW-0424">Laminin EGF-like domain</keyword>
<feature type="disulfide bond" evidence="6">
    <location>
        <begin position="289"/>
        <end position="298"/>
    </location>
</feature>
<evidence type="ECO:0000256" key="4">
    <source>
        <dbReference type="ARBA" id="ARBA00023180"/>
    </source>
</evidence>
<dbReference type="Proteomes" id="UP001469553">
    <property type="component" value="Unassembled WGS sequence"/>
</dbReference>
<evidence type="ECO:0000256" key="1">
    <source>
        <dbReference type="ARBA" id="ARBA00022729"/>
    </source>
</evidence>
<dbReference type="Pfam" id="PF00053">
    <property type="entry name" value="EGF_laminin"/>
    <property type="match status" value="1"/>
</dbReference>
<protein>
    <submittedName>
        <fullName evidence="10">Laminin subunit beta-1</fullName>
    </submittedName>
</protein>
<comment type="caution">
    <text evidence="6">Lacks conserved residue(s) required for the propagation of feature annotation.</text>
</comment>
<dbReference type="InterPro" id="IPR056863">
    <property type="entry name" value="LMN_ATRN_NET-like_EGF"/>
</dbReference>
<evidence type="ECO:0000259" key="9">
    <source>
        <dbReference type="PROSITE" id="PS51117"/>
    </source>
</evidence>
<feature type="domain" description="Laminin EGF-like" evidence="8">
    <location>
        <begin position="260"/>
        <end position="323"/>
    </location>
</feature>
<dbReference type="SMART" id="SM00136">
    <property type="entry name" value="LamNT"/>
    <property type="match status" value="1"/>
</dbReference>
<dbReference type="SMART" id="SM00180">
    <property type="entry name" value="EGF_Lam"/>
    <property type="match status" value="2"/>
</dbReference>
<dbReference type="Gene3D" id="2.60.120.260">
    <property type="entry name" value="Galactose-binding domain-like"/>
    <property type="match status" value="1"/>
</dbReference>
<feature type="domain" description="Laminin N-terminal" evidence="9">
    <location>
        <begin position="1"/>
        <end position="259"/>
    </location>
</feature>
<feature type="compositionally biased region" description="Basic and acidic residues" evidence="7">
    <location>
        <begin position="106"/>
        <end position="115"/>
    </location>
</feature>
<evidence type="ECO:0000256" key="6">
    <source>
        <dbReference type="PROSITE-ProRule" id="PRU00460"/>
    </source>
</evidence>
<gene>
    <name evidence="10" type="primary">LAMB1_1</name>
    <name evidence="10" type="ORF">AMECASPLE_016823</name>
</gene>
<keyword evidence="11" id="KW-1185">Reference proteome</keyword>
<dbReference type="Pfam" id="PF24973">
    <property type="entry name" value="EGF_LMN_ATRN"/>
    <property type="match status" value="1"/>
</dbReference>
<accession>A0ABV1AA18</accession>
<reference evidence="10 11" key="1">
    <citation type="submission" date="2021-06" db="EMBL/GenBank/DDBJ databases">
        <authorList>
            <person name="Palmer J.M."/>
        </authorList>
    </citation>
    <scope>NUCLEOTIDE SEQUENCE [LARGE SCALE GENOMIC DNA]</scope>
    <source>
        <strain evidence="10 11">AS_MEX2019</strain>
        <tissue evidence="10">Muscle</tissue>
    </source>
</reference>
<comment type="caution">
    <text evidence="10">The sequence shown here is derived from an EMBL/GenBank/DDBJ whole genome shotgun (WGS) entry which is preliminary data.</text>
</comment>
<dbReference type="SUPFAM" id="SSF57196">
    <property type="entry name" value="EGF/Laminin"/>
    <property type="match status" value="2"/>
</dbReference>
<feature type="compositionally biased region" description="Low complexity" evidence="7">
    <location>
        <begin position="63"/>
        <end position="79"/>
    </location>
</feature>
<evidence type="ECO:0000256" key="3">
    <source>
        <dbReference type="ARBA" id="ARBA00023157"/>
    </source>
</evidence>
<dbReference type="InterPro" id="IPR002049">
    <property type="entry name" value="LE_dom"/>
</dbReference>
<dbReference type="Pfam" id="PF00055">
    <property type="entry name" value="Laminin_N"/>
    <property type="match status" value="1"/>
</dbReference>
<keyword evidence="3 6" id="KW-1015">Disulfide bond</keyword>
<evidence type="ECO:0000313" key="10">
    <source>
        <dbReference type="EMBL" id="MEQ2314912.1"/>
    </source>
</evidence>
<sequence length="397" mass="44493">MVEEPGSCQLELDPEQITGDLNPLSRSQRTLFKKSLETSLNSARVTPPQVGWTPEKPTKTHPHSASSTHSPAPSTHATPVPHRTARHDGKARALRNVTPASTHKQNRADTTEHRTHNGNRQSSDVVFSALTFRPAALIIERSADFGRTWRPYRYFASNCSRTFPSIPANGLHQINDIICEQRYSDIEPSNNGEVIFKVLDPAIPVEDPYSLDIQELLRITNLRINFTKLNTLGDDLLDRRSDVLQKYYYAINELVVRGSCFCYGHASECAPVPGVNTHEIGMIHGRCVCKHNTEGLNCERCKDFHNDSPWRPAEAEDPHTCRACNCNGHSDQCHFDAAMYLATGNTSGGVCDNCLHNTMGRNCEMCKPFYYQDPNRDIRDPRVCVGEAFLFNYGVGH</sequence>
<keyword evidence="2" id="KW-0677">Repeat</keyword>
<keyword evidence="1" id="KW-0732">Signal</keyword>
<feature type="domain" description="Laminin EGF-like" evidence="8">
    <location>
        <begin position="324"/>
        <end position="377"/>
    </location>
</feature>
<dbReference type="PROSITE" id="PS50027">
    <property type="entry name" value="EGF_LAM_2"/>
    <property type="match status" value="2"/>
</dbReference>
<dbReference type="InterPro" id="IPR050440">
    <property type="entry name" value="Laminin/Netrin_ECM"/>
</dbReference>
<proteinExistence type="predicted"/>
<evidence type="ECO:0000313" key="11">
    <source>
        <dbReference type="Proteomes" id="UP001469553"/>
    </source>
</evidence>
<dbReference type="PROSITE" id="PS51117">
    <property type="entry name" value="LAMININ_NTER"/>
    <property type="match status" value="1"/>
</dbReference>
<dbReference type="Gene3D" id="2.170.300.10">
    <property type="entry name" value="Tie2 ligand-binding domain superfamily"/>
    <property type="match status" value="1"/>
</dbReference>
<feature type="disulfide bond" evidence="6">
    <location>
        <begin position="354"/>
        <end position="363"/>
    </location>
</feature>
<dbReference type="EMBL" id="JAHRIP010085877">
    <property type="protein sequence ID" value="MEQ2314912.1"/>
    <property type="molecule type" value="Genomic_DNA"/>
</dbReference>
<evidence type="ECO:0000256" key="2">
    <source>
        <dbReference type="ARBA" id="ARBA00022737"/>
    </source>
</evidence>
<organism evidence="10 11">
    <name type="scientific">Ameca splendens</name>
    <dbReference type="NCBI Taxonomy" id="208324"/>
    <lineage>
        <taxon>Eukaryota</taxon>
        <taxon>Metazoa</taxon>
        <taxon>Chordata</taxon>
        <taxon>Craniata</taxon>
        <taxon>Vertebrata</taxon>
        <taxon>Euteleostomi</taxon>
        <taxon>Actinopterygii</taxon>
        <taxon>Neopterygii</taxon>
        <taxon>Teleostei</taxon>
        <taxon>Neoteleostei</taxon>
        <taxon>Acanthomorphata</taxon>
        <taxon>Ovalentaria</taxon>
        <taxon>Atherinomorphae</taxon>
        <taxon>Cyprinodontiformes</taxon>
        <taxon>Goodeidae</taxon>
        <taxon>Ameca</taxon>
    </lineage>
</organism>
<dbReference type="CDD" id="cd00055">
    <property type="entry name" value="EGF_Lam"/>
    <property type="match status" value="2"/>
</dbReference>
<evidence type="ECO:0000259" key="8">
    <source>
        <dbReference type="PROSITE" id="PS50027"/>
    </source>
</evidence>
<dbReference type="PANTHER" id="PTHR10574:SF197">
    <property type="entry name" value="LAMININ SUBUNIT BETA-1 ISOFORM X1"/>
    <property type="match status" value="1"/>
</dbReference>
<dbReference type="PANTHER" id="PTHR10574">
    <property type="entry name" value="NETRIN/LAMININ-RELATED"/>
    <property type="match status" value="1"/>
</dbReference>
<evidence type="ECO:0000256" key="5">
    <source>
        <dbReference type="ARBA" id="ARBA00023292"/>
    </source>
</evidence>
<keyword evidence="4" id="KW-0325">Glycoprotein</keyword>
<feature type="region of interest" description="Disordered" evidence="7">
    <location>
        <begin position="1"/>
        <end position="122"/>
    </location>
</feature>
<evidence type="ECO:0000256" key="7">
    <source>
        <dbReference type="SAM" id="MobiDB-lite"/>
    </source>
</evidence>